<sequence>MENLEYYINNYKNTEEHNDHIWELFRDKVNATEFLKKHRDYVEEKQAGFGDRSFHYMWYLILQQLKEKNRKIDCLEIGVFKGQTISLWALVAKKLGFDIDITAISPLEGNYPNNSLFRNYYIRKTLSYLVPSIRRDFKDGNIHINEDFVTHIDKMFKNSGLDLKEVNLIKGYSNDDEVVAQVKDKTFDLVYIDGDHSYKVCKEDMYNFMPLIKPGGFLIMDDAANLIPGSKFFKGIEEVSRATEEIDPKVYKNVLNVGHNRVFQKVG</sequence>
<organism evidence="1 2">
    <name type="scientific">Pedobacter psychrophilus</name>
    <dbReference type="NCBI Taxonomy" id="1826909"/>
    <lineage>
        <taxon>Bacteria</taxon>
        <taxon>Pseudomonadati</taxon>
        <taxon>Bacteroidota</taxon>
        <taxon>Sphingobacteriia</taxon>
        <taxon>Sphingobacteriales</taxon>
        <taxon>Sphingobacteriaceae</taxon>
        <taxon>Pedobacter</taxon>
    </lineage>
</organism>
<proteinExistence type="predicted"/>
<evidence type="ECO:0000313" key="1">
    <source>
        <dbReference type="EMBL" id="OAQ38187.1"/>
    </source>
</evidence>
<dbReference type="STRING" id="1826909.A5893_15425"/>
<protein>
    <recommendedName>
        <fullName evidence="3">Methyltransferase</fullName>
    </recommendedName>
</protein>
<reference evidence="1 2" key="1">
    <citation type="submission" date="2016-04" db="EMBL/GenBank/DDBJ databases">
        <authorList>
            <person name="Evans L.H."/>
            <person name="Alamgir A."/>
            <person name="Owens N."/>
            <person name="Weber N.D."/>
            <person name="Virtaneva K."/>
            <person name="Barbian K."/>
            <person name="Babar A."/>
            <person name="Rosenke K."/>
        </authorList>
    </citation>
    <scope>NUCLEOTIDE SEQUENCE [LARGE SCALE GENOMIC DNA]</scope>
    <source>
        <strain evidence="1 2">CCM 8644</strain>
    </source>
</reference>
<evidence type="ECO:0008006" key="3">
    <source>
        <dbReference type="Google" id="ProtNLM"/>
    </source>
</evidence>
<dbReference type="Proteomes" id="UP000078459">
    <property type="component" value="Unassembled WGS sequence"/>
</dbReference>
<dbReference type="OrthoDB" id="5464618at2"/>
<keyword evidence="2" id="KW-1185">Reference proteome</keyword>
<dbReference type="Pfam" id="PF13578">
    <property type="entry name" value="Methyltransf_24"/>
    <property type="match status" value="1"/>
</dbReference>
<evidence type="ECO:0000313" key="2">
    <source>
        <dbReference type="Proteomes" id="UP000078459"/>
    </source>
</evidence>
<name>A0A179DAY0_9SPHI</name>
<gene>
    <name evidence="1" type="ORF">A5893_15425</name>
</gene>
<reference evidence="1 2" key="2">
    <citation type="submission" date="2016-06" db="EMBL/GenBank/DDBJ databases">
        <title>Pedobacter psychrophilus sp. nov., isolated from Antarctic fragmentary rock.</title>
        <authorList>
            <person name="Svec P."/>
        </authorList>
    </citation>
    <scope>NUCLEOTIDE SEQUENCE [LARGE SCALE GENOMIC DNA]</scope>
    <source>
        <strain evidence="1 2">CCM 8644</strain>
    </source>
</reference>
<dbReference type="AlphaFoldDB" id="A0A179DAY0"/>
<dbReference type="Gene3D" id="3.40.50.150">
    <property type="entry name" value="Vaccinia Virus protein VP39"/>
    <property type="match status" value="1"/>
</dbReference>
<dbReference type="SUPFAM" id="SSF53335">
    <property type="entry name" value="S-adenosyl-L-methionine-dependent methyltransferases"/>
    <property type="match status" value="1"/>
</dbReference>
<dbReference type="InterPro" id="IPR029063">
    <property type="entry name" value="SAM-dependent_MTases_sf"/>
</dbReference>
<accession>A0A179DAY0</accession>
<comment type="caution">
    <text evidence="1">The sequence shown here is derived from an EMBL/GenBank/DDBJ whole genome shotgun (WGS) entry which is preliminary data.</text>
</comment>
<dbReference type="RefSeq" id="WP_068823578.1">
    <property type="nucleotide sequence ID" value="NZ_LWHJ01000031.1"/>
</dbReference>
<dbReference type="EMBL" id="LWHJ01000031">
    <property type="protein sequence ID" value="OAQ38187.1"/>
    <property type="molecule type" value="Genomic_DNA"/>
</dbReference>